<protein>
    <submittedName>
        <fullName evidence="1">Uncharacterized protein</fullName>
    </submittedName>
</protein>
<proteinExistence type="predicted"/>
<comment type="caution">
    <text evidence="1">The sequence shown here is derived from an EMBL/GenBank/DDBJ whole genome shotgun (WGS) entry which is preliminary data.</text>
</comment>
<name>A0AA37UGG7_9MICO</name>
<evidence type="ECO:0000313" key="1">
    <source>
        <dbReference type="EMBL" id="GMA28444.1"/>
    </source>
</evidence>
<keyword evidence="2" id="KW-1185">Reference proteome</keyword>
<dbReference type="EMBL" id="BSUL01000001">
    <property type="protein sequence ID" value="GMA28444.1"/>
    <property type="molecule type" value="Genomic_DNA"/>
</dbReference>
<accession>A0AA37UGG7</accession>
<sequence>MEQSRDRVIFSIGYGRTPHGRLLSEFGALGGPEGERLLAVAMTRARRGMVIVSAFKPEHVEEHRMGRGVVLLAEILREIQSRGGEAPLQDDSDPMLTDLARRLEQRGLRTALGYRGALGLVVGYRDKGLVVESDRALGEGSLREVLRQRPEQLRRLGWSYERVHSFELFADPDAVADRIAQALGAAGRSDTQPVPALPGA</sequence>
<dbReference type="RefSeq" id="WP_284231781.1">
    <property type="nucleotide sequence ID" value="NZ_BSUL01000001.1"/>
</dbReference>
<evidence type="ECO:0000313" key="2">
    <source>
        <dbReference type="Proteomes" id="UP001157160"/>
    </source>
</evidence>
<reference evidence="1 2" key="1">
    <citation type="journal article" date="2014" name="Int. J. Syst. Evol. Microbiol.">
        <title>Complete genome sequence of Corynebacterium casei LMG S-19264T (=DSM 44701T), isolated from a smear-ripened cheese.</title>
        <authorList>
            <consortium name="US DOE Joint Genome Institute (JGI-PGF)"/>
            <person name="Walter F."/>
            <person name="Albersmeier A."/>
            <person name="Kalinowski J."/>
            <person name="Ruckert C."/>
        </authorList>
    </citation>
    <scope>NUCLEOTIDE SEQUENCE [LARGE SCALE GENOMIC DNA]</scope>
    <source>
        <strain evidence="1 2">NBRC 112289</strain>
    </source>
</reference>
<gene>
    <name evidence="1" type="ORF">GCM10025874_16970</name>
</gene>
<organism evidence="1 2">
    <name type="scientific">Arenivirga flava</name>
    <dbReference type="NCBI Taxonomy" id="1930060"/>
    <lineage>
        <taxon>Bacteria</taxon>
        <taxon>Bacillati</taxon>
        <taxon>Actinomycetota</taxon>
        <taxon>Actinomycetes</taxon>
        <taxon>Micrococcales</taxon>
        <taxon>Microbacteriaceae</taxon>
        <taxon>Arenivirga</taxon>
    </lineage>
</organism>
<dbReference type="AlphaFoldDB" id="A0AA37UGG7"/>
<dbReference type="Proteomes" id="UP001157160">
    <property type="component" value="Unassembled WGS sequence"/>
</dbReference>